<dbReference type="InterPro" id="IPR012347">
    <property type="entry name" value="Ferritin-like"/>
</dbReference>
<organism evidence="3 4">
    <name type="scientific">Heliorestis convoluta</name>
    <dbReference type="NCBI Taxonomy" id="356322"/>
    <lineage>
        <taxon>Bacteria</taxon>
        <taxon>Bacillati</taxon>
        <taxon>Bacillota</taxon>
        <taxon>Clostridia</taxon>
        <taxon>Eubacteriales</taxon>
        <taxon>Heliobacteriaceae</taxon>
        <taxon>Heliorestis</taxon>
    </lineage>
</organism>
<dbReference type="SUPFAM" id="SSF47240">
    <property type="entry name" value="Ferritin-like"/>
    <property type="match status" value="1"/>
</dbReference>
<name>A0A5Q2N872_9FIRM</name>
<dbReference type="Pfam" id="PF02915">
    <property type="entry name" value="Rubrerythrin"/>
    <property type="match status" value="1"/>
</dbReference>
<dbReference type="InterPro" id="IPR009078">
    <property type="entry name" value="Ferritin-like_SF"/>
</dbReference>
<dbReference type="Gene3D" id="1.20.1260.10">
    <property type="match status" value="1"/>
</dbReference>
<evidence type="ECO:0000256" key="1">
    <source>
        <dbReference type="ARBA" id="ARBA00001965"/>
    </source>
</evidence>
<dbReference type="EMBL" id="CP045875">
    <property type="protein sequence ID" value="QGG48695.1"/>
    <property type="molecule type" value="Genomic_DNA"/>
</dbReference>
<dbReference type="InterPro" id="IPR003251">
    <property type="entry name" value="Rr_diiron-bd_dom"/>
</dbReference>
<reference evidence="4" key="1">
    <citation type="submission" date="2019-11" db="EMBL/GenBank/DDBJ databases">
        <title>Genome sequence of Heliorestis convoluta strain HH, an alkaliphilic and minimalistic phototrophic bacterium from a soda lake in Egypt.</title>
        <authorList>
            <person name="Dewey E.D."/>
            <person name="Stokes L.M."/>
            <person name="Burchell B.M."/>
            <person name="Shaffer K.N."/>
            <person name="Huntington A.M."/>
            <person name="Baker J.M."/>
            <person name="Nadendla S."/>
            <person name="Giglio M.G."/>
            <person name="Touchman J.W."/>
            <person name="Blankenship R.E."/>
            <person name="Madigan M.T."/>
            <person name="Sattley W.M."/>
        </authorList>
    </citation>
    <scope>NUCLEOTIDE SEQUENCE [LARGE SCALE GENOMIC DNA]</scope>
    <source>
        <strain evidence="4">HH</strain>
    </source>
</reference>
<dbReference type="Proteomes" id="UP000366051">
    <property type="component" value="Chromosome"/>
</dbReference>
<dbReference type="GO" id="GO:0046872">
    <property type="term" value="F:metal ion binding"/>
    <property type="evidence" value="ECO:0007669"/>
    <property type="project" value="InterPro"/>
</dbReference>
<dbReference type="KEGG" id="hcv:FTV88_2602"/>
<evidence type="ECO:0000313" key="3">
    <source>
        <dbReference type="EMBL" id="QGG48695.1"/>
    </source>
</evidence>
<dbReference type="PANTHER" id="PTHR43865:SF1">
    <property type="entry name" value="RUBRERYTHRIN-RELATED"/>
    <property type="match status" value="1"/>
</dbReference>
<dbReference type="GO" id="GO:0016491">
    <property type="term" value="F:oxidoreductase activity"/>
    <property type="evidence" value="ECO:0007669"/>
    <property type="project" value="InterPro"/>
</dbReference>
<evidence type="ECO:0000259" key="2">
    <source>
        <dbReference type="PROSITE" id="PS50905"/>
    </source>
</evidence>
<evidence type="ECO:0000313" key="4">
    <source>
        <dbReference type="Proteomes" id="UP000366051"/>
    </source>
</evidence>
<dbReference type="PROSITE" id="PS50905">
    <property type="entry name" value="FERRITIN_LIKE"/>
    <property type="match status" value="1"/>
</dbReference>
<dbReference type="InterPro" id="IPR052364">
    <property type="entry name" value="Rubrerythrin"/>
</dbReference>
<dbReference type="AlphaFoldDB" id="A0A5Q2N872"/>
<feature type="domain" description="Ferritin-like diiron" evidence="2">
    <location>
        <begin position="1"/>
        <end position="83"/>
    </location>
</feature>
<dbReference type="PANTHER" id="PTHR43865">
    <property type="entry name" value="RUBRERYTHRIN-RELATED"/>
    <property type="match status" value="1"/>
</dbReference>
<proteinExistence type="predicted"/>
<accession>A0A5Q2N872</accession>
<gene>
    <name evidence="3" type="ORF">FTV88_2602</name>
</gene>
<keyword evidence="4" id="KW-1185">Reference proteome</keyword>
<dbReference type="OrthoDB" id="2083152at2"/>
<dbReference type="RefSeq" id="WP_153725812.1">
    <property type="nucleotide sequence ID" value="NZ_CP045875.1"/>
</dbReference>
<comment type="cofactor">
    <cofactor evidence="1">
        <name>Fe(3+)</name>
        <dbReference type="ChEBI" id="CHEBI:29034"/>
    </cofactor>
</comment>
<sequence>MVRTKENILKALVYEQAAYYNYRKFADEAKKEGLPEVVEVFQELASQELEHKNKLLSQLKKLVPPDLTRGKRKLSLIPGPSKS</sequence>
<protein>
    <submittedName>
        <fullName evidence="3">Rubrerythrin family protein, putative</fullName>
    </submittedName>
</protein>
<dbReference type="InterPro" id="IPR009040">
    <property type="entry name" value="Ferritin-like_diiron"/>
</dbReference>